<accession>A0ABW1IKE3</accession>
<gene>
    <name evidence="3" type="ORF">ACFPXP_02215</name>
</gene>
<reference evidence="4" key="1">
    <citation type="journal article" date="2019" name="Int. J. Syst. Evol. Microbiol.">
        <title>The Global Catalogue of Microorganisms (GCM) 10K type strain sequencing project: providing services to taxonomists for standard genome sequencing and annotation.</title>
        <authorList>
            <consortium name="The Broad Institute Genomics Platform"/>
            <consortium name="The Broad Institute Genome Sequencing Center for Infectious Disease"/>
            <person name="Wu L."/>
            <person name="Ma J."/>
        </authorList>
    </citation>
    <scope>NUCLEOTIDE SEQUENCE [LARGE SCALE GENOMIC DNA]</scope>
    <source>
        <strain evidence="4">CCM 8749</strain>
    </source>
</reference>
<dbReference type="SMART" id="SM00257">
    <property type="entry name" value="LysM"/>
    <property type="match status" value="2"/>
</dbReference>
<dbReference type="PANTHER" id="PTHR21666:SF289">
    <property type="entry name" value="L-ALA--D-GLU ENDOPEPTIDASE"/>
    <property type="match status" value="1"/>
</dbReference>
<comment type="caution">
    <text evidence="3">The sequence shown here is derived from an EMBL/GenBank/DDBJ whole genome shotgun (WGS) entry which is preliminary data.</text>
</comment>
<sequence>MVKPGDTLWKISLAYGVTVNQLKQWNSLPSDMIYVGQHLATSDPYYTVKAGDSLYSIANKTESTIQGIKQANNLTSNALTLGQRLYIPPQPSVAQPNMFSEGIFPLIDKTYDAFTNTYGDARSYAAGETSRVHEGNDIMAKSWVPIFSVEDGVVVRYGWSELGGWRLTVKASNGIAFYYAHMSGYANGIKNGATVKKGQLIGYVGSTGYGPQGTSGKFLPHLHFTMYDTNVNPWKSMDPYLYLKWWENR</sequence>
<dbReference type="Gene3D" id="2.70.70.10">
    <property type="entry name" value="Glucose Permease (Domain IIA)"/>
    <property type="match status" value="1"/>
</dbReference>
<evidence type="ECO:0000313" key="4">
    <source>
        <dbReference type="Proteomes" id="UP001596250"/>
    </source>
</evidence>
<dbReference type="InterPro" id="IPR018392">
    <property type="entry name" value="LysM"/>
</dbReference>
<name>A0ABW1IKE3_9BACL</name>
<evidence type="ECO:0000259" key="2">
    <source>
        <dbReference type="PROSITE" id="PS51782"/>
    </source>
</evidence>
<dbReference type="InterPro" id="IPR036779">
    <property type="entry name" value="LysM_dom_sf"/>
</dbReference>
<dbReference type="Pfam" id="PF01551">
    <property type="entry name" value="Peptidase_M23"/>
    <property type="match status" value="1"/>
</dbReference>
<dbReference type="Gene3D" id="3.10.350.10">
    <property type="entry name" value="LysM domain"/>
    <property type="match status" value="2"/>
</dbReference>
<dbReference type="InterPro" id="IPR011055">
    <property type="entry name" value="Dup_hybrid_motif"/>
</dbReference>
<protein>
    <submittedName>
        <fullName evidence="3">LysM peptidoglycan-binding domain-containing protein</fullName>
    </submittedName>
</protein>
<dbReference type="PANTHER" id="PTHR21666">
    <property type="entry name" value="PEPTIDASE-RELATED"/>
    <property type="match status" value="1"/>
</dbReference>
<keyword evidence="4" id="KW-1185">Reference proteome</keyword>
<dbReference type="CDD" id="cd00118">
    <property type="entry name" value="LysM"/>
    <property type="match status" value="2"/>
</dbReference>
<proteinExistence type="predicted"/>
<evidence type="ECO:0000313" key="3">
    <source>
        <dbReference type="EMBL" id="MFC5985288.1"/>
    </source>
</evidence>
<dbReference type="PROSITE" id="PS51782">
    <property type="entry name" value="LYSM"/>
    <property type="match status" value="2"/>
</dbReference>
<organism evidence="3 4">
    <name type="scientific">Marinicrinis lubricantis</name>
    <dbReference type="NCBI Taxonomy" id="2086470"/>
    <lineage>
        <taxon>Bacteria</taxon>
        <taxon>Bacillati</taxon>
        <taxon>Bacillota</taxon>
        <taxon>Bacilli</taxon>
        <taxon>Bacillales</taxon>
        <taxon>Paenibacillaceae</taxon>
    </lineage>
</organism>
<dbReference type="CDD" id="cd12797">
    <property type="entry name" value="M23_peptidase"/>
    <property type="match status" value="1"/>
</dbReference>
<dbReference type="RefSeq" id="WP_379891971.1">
    <property type="nucleotide sequence ID" value="NZ_CBCSCT010000003.1"/>
</dbReference>
<feature type="domain" description="LysM" evidence="2">
    <location>
        <begin position="1"/>
        <end position="41"/>
    </location>
</feature>
<feature type="domain" description="LysM" evidence="2">
    <location>
        <begin position="44"/>
        <end position="87"/>
    </location>
</feature>
<dbReference type="InterPro" id="IPR050570">
    <property type="entry name" value="Cell_wall_metabolism_enzyme"/>
</dbReference>
<dbReference type="SUPFAM" id="SSF51261">
    <property type="entry name" value="Duplicated hybrid motif"/>
    <property type="match status" value="1"/>
</dbReference>
<evidence type="ECO:0000256" key="1">
    <source>
        <dbReference type="ARBA" id="ARBA00022729"/>
    </source>
</evidence>
<dbReference type="InterPro" id="IPR016047">
    <property type="entry name" value="M23ase_b-sheet_dom"/>
</dbReference>
<dbReference type="Pfam" id="PF01476">
    <property type="entry name" value="LysM"/>
    <property type="match status" value="2"/>
</dbReference>
<keyword evidence="1" id="KW-0732">Signal</keyword>
<dbReference type="Proteomes" id="UP001596250">
    <property type="component" value="Unassembled WGS sequence"/>
</dbReference>
<dbReference type="EMBL" id="JBHSQV010000010">
    <property type="protein sequence ID" value="MFC5985288.1"/>
    <property type="molecule type" value="Genomic_DNA"/>
</dbReference>